<comment type="caution">
    <text evidence="4">The sequence shown here is derived from an EMBL/GenBank/DDBJ whole genome shotgun (WGS) entry which is preliminary data.</text>
</comment>
<evidence type="ECO:0000256" key="1">
    <source>
        <dbReference type="ARBA" id="ARBA00022603"/>
    </source>
</evidence>
<feature type="domain" description="RNA 2-O ribose methyltransferase substrate binding" evidence="3">
    <location>
        <begin position="4"/>
        <end position="80"/>
    </location>
</feature>
<dbReference type="SMART" id="SM00967">
    <property type="entry name" value="SpoU_sub_bind"/>
    <property type="match status" value="1"/>
</dbReference>
<sequence>MNDTVYGRNAVLELINTQPERIEKIYFQFNTSHNKLKEILITARRLKIPVGKARLEKLAEIAGTPKHQGVCALCSSITYYTVDEILERPRNSSPLIVVLPGLNDPHNVGAIIRTAEAAGADAVMLLEGRGTPVNATVNKASAGALSHMRLCKLKSLKNGLSLLRERGFQVVAADMEAERNYTAVDFTRPTVLLMGEEGKGLGTSVLEEQDVLARLPMAGCVESLNVSVTAGVMLYEAMRQRLS</sequence>
<keyword evidence="5" id="KW-1185">Reference proteome</keyword>
<dbReference type="RefSeq" id="WP_175187317.1">
    <property type="nucleotide sequence ID" value="NZ_JABVZQ010000006.1"/>
</dbReference>
<dbReference type="InterPro" id="IPR029064">
    <property type="entry name" value="Ribosomal_eL30-like_sf"/>
</dbReference>
<dbReference type="InterPro" id="IPR001537">
    <property type="entry name" value="SpoU_MeTrfase"/>
</dbReference>
<keyword evidence="2" id="KW-0808">Transferase</keyword>
<dbReference type="EMBL" id="JADGII010000003">
    <property type="protein sequence ID" value="MBF0636103.1"/>
    <property type="molecule type" value="Genomic_DNA"/>
</dbReference>
<dbReference type="Pfam" id="PF00588">
    <property type="entry name" value="SpoU_methylase"/>
    <property type="match status" value="1"/>
</dbReference>
<dbReference type="Proteomes" id="UP000619838">
    <property type="component" value="Unassembled WGS sequence"/>
</dbReference>
<organism evidence="4 5">
    <name type="scientific">Prosthecochloris ethylica</name>
    <dbReference type="NCBI Taxonomy" id="2743976"/>
    <lineage>
        <taxon>Bacteria</taxon>
        <taxon>Pseudomonadati</taxon>
        <taxon>Chlorobiota</taxon>
        <taxon>Chlorobiia</taxon>
        <taxon>Chlorobiales</taxon>
        <taxon>Chlorobiaceae</taxon>
        <taxon>Prosthecochloris</taxon>
    </lineage>
</organism>
<name>A0ABR9XQ57_9CHLB</name>
<dbReference type="CDD" id="cd18103">
    <property type="entry name" value="SpoU-like_RlmB"/>
    <property type="match status" value="1"/>
</dbReference>
<dbReference type="InterPro" id="IPR004441">
    <property type="entry name" value="rRNA_MeTrfase_TrmH"/>
</dbReference>
<dbReference type="Gene3D" id="3.30.1330.30">
    <property type="match status" value="1"/>
</dbReference>
<dbReference type="InterPro" id="IPR013123">
    <property type="entry name" value="SpoU_subst-bd"/>
</dbReference>
<dbReference type="Pfam" id="PF08032">
    <property type="entry name" value="SpoU_sub_bind"/>
    <property type="match status" value="1"/>
</dbReference>
<evidence type="ECO:0000259" key="3">
    <source>
        <dbReference type="SMART" id="SM00967"/>
    </source>
</evidence>
<dbReference type="InterPro" id="IPR029028">
    <property type="entry name" value="Alpha/beta_knot_MTases"/>
</dbReference>
<dbReference type="SUPFAM" id="SSF75217">
    <property type="entry name" value="alpha/beta knot"/>
    <property type="match status" value="1"/>
</dbReference>
<dbReference type="PANTHER" id="PTHR46429:SF1">
    <property type="entry name" value="23S RRNA (GUANOSINE-2'-O-)-METHYLTRANSFERASE RLMB"/>
    <property type="match status" value="1"/>
</dbReference>
<dbReference type="InterPro" id="IPR029026">
    <property type="entry name" value="tRNA_m1G_MTases_N"/>
</dbReference>
<dbReference type="PANTHER" id="PTHR46429">
    <property type="entry name" value="23S RRNA (GUANOSINE-2'-O-)-METHYLTRANSFERASE RLMB"/>
    <property type="match status" value="1"/>
</dbReference>
<proteinExistence type="predicted"/>
<keyword evidence="1" id="KW-0489">Methyltransferase</keyword>
<evidence type="ECO:0000313" key="4">
    <source>
        <dbReference type="EMBL" id="MBF0636103.1"/>
    </source>
</evidence>
<reference evidence="4 5" key="1">
    <citation type="journal article" date="2020" name="Microorganisms">
        <title>Simultaneous Genome Sequencing of Prosthecochloris ethylica and Desulfuromonas acetoxidans within a Syntrophic Mixture Reveals Unique Pili and Protein Interactions.</title>
        <authorList>
            <person name="Kyndt J.A."/>
            <person name="Van Beeumen J.J."/>
            <person name="Meyer T.E."/>
        </authorList>
    </citation>
    <scope>NUCLEOTIDE SEQUENCE [LARGE SCALE GENOMIC DNA]</scope>
    <source>
        <strain evidence="4 5">N3</strain>
    </source>
</reference>
<protein>
    <submittedName>
        <fullName evidence="4">23S rRNA (Guanosine(2251)-2'-O)-methyltransferase RlmB</fullName>
    </submittedName>
</protein>
<dbReference type="NCBIfam" id="TIGR00186">
    <property type="entry name" value="rRNA_methyl_3"/>
    <property type="match status" value="1"/>
</dbReference>
<dbReference type="Gene3D" id="3.40.1280.10">
    <property type="match status" value="1"/>
</dbReference>
<dbReference type="SUPFAM" id="SSF55315">
    <property type="entry name" value="L30e-like"/>
    <property type="match status" value="1"/>
</dbReference>
<evidence type="ECO:0000313" key="5">
    <source>
        <dbReference type="Proteomes" id="UP000619838"/>
    </source>
</evidence>
<evidence type="ECO:0000256" key="2">
    <source>
        <dbReference type="ARBA" id="ARBA00022679"/>
    </source>
</evidence>
<accession>A0ABR9XQ57</accession>
<gene>
    <name evidence="4" type="primary">rlmB</name>
    <name evidence="4" type="ORF">INT08_02755</name>
</gene>